<dbReference type="Pfam" id="PF22564">
    <property type="entry name" value="HAAS"/>
    <property type="match status" value="1"/>
</dbReference>
<dbReference type="EMBL" id="CP101988">
    <property type="protein sequence ID" value="UUI76098.1"/>
    <property type="molecule type" value="Genomic_DNA"/>
</dbReference>
<protein>
    <recommendedName>
        <fullName evidence="4">DUF4178 domain-containing protein</fullName>
    </recommendedName>
</protein>
<dbReference type="RefSeq" id="WP_227567778.1">
    <property type="nucleotide sequence ID" value="NZ_CP101988.1"/>
</dbReference>
<evidence type="ECO:0000313" key="2">
    <source>
        <dbReference type="EMBL" id="UUI76098.1"/>
    </source>
</evidence>
<feature type="compositionally biased region" description="Low complexity" evidence="1">
    <location>
        <begin position="359"/>
        <end position="373"/>
    </location>
</feature>
<evidence type="ECO:0000313" key="3">
    <source>
        <dbReference type="Proteomes" id="UP001316189"/>
    </source>
</evidence>
<keyword evidence="3" id="KW-1185">Reference proteome</keyword>
<accession>A0ABY5L2I1</accession>
<gene>
    <name evidence="2" type="ORF">NP064_04105</name>
</gene>
<feature type="region of interest" description="Disordered" evidence="1">
    <location>
        <begin position="321"/>
        <end position="398"/>
    </location>
</feature>
<evidence type="ECO:0008006" key="4">
    <source>
        <dbReference type="Google" id="ProtNLM"/>
    </source>
</evidence>
<sequence length="398" mass="42441">MSGTHAGHGVITDAHTYAAEVRRHLVGLTPEQVDDLTDGLEADLGEALVDAPGTDDLVGRFGQPSAYAAELRAAAGMPDGAAAPERRRGFWRWVTLPVRAAYEACVEGLDVLRSQPWWPPVGELLTVLLPVAWVLRGWLAYQLVAALAGVYATGPRLSWAPFSNPALFVAMLAAILVSVQWGRGLWLPTGRLRRLPRLTTVVALVAALPIMGTLASHDVEYRYSTVVEYVDKAAPVADGVVVGGMAVSNLYVYDAEGNPLDGVQIYDDRGRPVETIQADSYGRYDGWSLYGVDERWQFTSVEDEDGRTRWNVYPLVGAPMSDFDEWDAEGRPSPSPGATMRTPPRPFAKAPAVPGRAQAPEAAPSAGPADPADPASPAPTGPSAEPEAPAVEGAEAAQ</sequence>
<proteinExistence type="predicted"/>
<dbReference type="Proteomes" id="UP001316189">
    <property type="component" value="Chromosome"/>
</dbReference>
<reference evidence="2 3" key="1">
    <citation type="submission" date="2022-07" db="EMBL/GenBank/DDBJ databases">
        <title>Novel species in genus cellulomonas.</title>
        <authorList>
            <person name="Ye L."/>
        </authorList>
    </citation>
    <scope>NUCLEOTIDE SEQUENCE [LARGE SCALE GENOMIC DNA]</scope>
    <source>
        <strain evidence="3">zg-Y338</strain>
    </source>
</reference>
<name>A0ABY5L2I1_9CELL</name>
<organism evidence="2 3">
    <name type="scientific">Cellulomonas chengniuliangii</name>
    <dbReference type="NCBI Taxonomy" id="2968084"/>
    <lineage>
        <taxon>Bacteria</taxon>
        <taxon>Bacillati</taxon>
        <taxon>Actinomycetota</taxon>
        <taxon>Actinomycetes</taxon>
        <taxon>Micrococcales</taxon>
        <taxon>Cellulomonadaceae</taxon>
        <taxon>Cellulomonas</taxon>
    </lineage>
</organism>
<evidence type="ECO:0000256" key="1">
    <source>
        <dbReference type="SAM" id="MobiDB-lite"/>
    </source>
</evidence>
<feature type="compositionally biased region" description="Low complexity" evidence="1">
    <location>
        <begin position="381"/>
        <end position="398"/>
    </location>
</feature>